<organism evidence="1 2">
    <name type="scientific">Lysinibacillus irui</name>
    <dbReference type="NCBI Taxonomy" id="2998077"/>
    <lineage>
        <taxon>Bacteria</taxon>
        <taxon>Bacillati</taxon>
        <taxon>Bacillota</taxon>
        <taxon>Bacilli</taxon>
        <taxon>Bacillales</taxon>
        <taxon>Bacillaceae</taxon>
        <taxon>Lysinibacillus</taxon>
    </lineage>
</organism>
<accession>A0ABU5NMB5</accession>
<evidence type="ECO:0000313" key="2">
    <source>
        <dbReference type="Proteomes" id="UP001289615"/>
    </source>
</evidence>
<dbReference type="EMBL" id="JAXUIA010000008">
    <property type="protein sequence ID" value="MEA0977188.1"/>
    <property type="molecule type" value="Genomic_DNA"/>
</dbReference>
<protein>
    <recommendedName>
        <fullName evidence="3">Ead/Ea22-like family protein</fullName>
    </recommendedName>
</protein>
<name>A0ABU5NMB5_9BACI</name>
<keyword evidence="2" id="KW-1185">Reference proteome</keyword>
<evidence type="ECO:0008006" key="3">
    <source>
        <dbReference type="Google" id="ProtNLM"/>
    </source>
</evidence>
<sequence length="130" mass="14428">MNQEQLNAIKQRAEKAEEGTWYLGKKSPNGLNNIGVKGCMICQVFDDTDAEFIVHARKDVPALVAEVERLREVLKGAAVVSNQAKGLVEENKRLRQALTEILDFKTFDLAKFESQVIEIAVQALRGGEKG</sequence>
<dbReference type="RefSeq" id="WP_322611833.1">
    <property type="nucleotide sequence ID" value="NZ_JAXLNX010000014.1"/>
</dbReference>
<gene>
    <name evidence="1" type="ORF">U6C28_12835</name>
</gene>
<evidence type="ECO:0000313" key="1">
    <source>
        <dbReference type="EMBL" id="MEA0977188.1"/>
    </source>
</evidence>
<dbReference type="Proteomes" id="UP001289615">
    <property type="component" value="Unassembled WGS sequence"/>
</dbReference>
<comment type="caution">
    <text evidence="1">The sequence shown here is derived from an EMBL/GenBank/DDBJ whole genome shotgun (WGS) entry which is preliminary data.</text>
</comment>
<reference evidence="1 2" key="1">
    <citation type="submission" date="2023-12" db="EMBL/GenBank/DDBJ databases">
        <title>Genome comparison identifies genes involved in endophytic behavior of Lysinibacillus irui and provides insights into its role as a plant-growth promoting bacterium.</title>
        <authorList>
            <person name="Hilario S."/>
            <person name="Matos I."/>
            <person name="Goncalves M.F.M."/>
            <person name="Pardo C.A."/>
            <person name="Santos M.J."/>
        </authorList>
    </citation>
    <scope>NUCLEOTIDE SEQUENCE [LARGE SCALE GENOMIC DNA]</scope>
    <source>
        <strain evidence="1 2">B3</strain>
    </source>
</reference>
<proteinExistence type="predicted"/>